<sequence>MVKLAKLTWIFPVLFIVGCSDQTTVFQDDLEDDLILNTNQSILDQSVSFSQAGVLDIYEEGFLSNRSNDEAGQYPLTLIASVAPPSSTAGDNLTASHVDLSGDYVYVGYNTVGSTYKGAIDVVDISDPHNPRVRSRLIYTNADINALKYNNGYVYIVGGVDSETSVRATSNSFIARIAVNSGRMSTTGILYGFQQGFNATDLLFKDGNVLVSSGKEGSITAYNAGTLEIVNEAYSEDVRSMAATSNGLAVLDAGTGVRVLDANLVETGMIPVSTDLGVATKKTIEVKDNSVLVSEAERGVGVYDLNNGNLMEYLEIPVRPEGVDAADVVTNAVSSNEEAIFMANGGAGLSLSQEENGTSQTVGIIELNGSVNYVVSRGDYAFAATGEGGLQIIKLNRPSSSLEGACQNLPEYRSSSRLTVNAGENEAYSGSRRLRNISVAGELLLCGSWTVRDGIILEPDGVLQVYGNMTVARNSRRRDVVVAAGARLVVEGNFTLFGDLTLEDGATLEFLGDASTIDVFGDVEINGSAQVLGTFRDVRDKF</sequence>
<dbReference type="EMBL" id="FOYQ01000002">
    <property type="protein sequence ID" value="SFR47556.1"/>
    <property type="molecule type" value="Genomic_DNA"/>
</dbReference>
<dbReference type="STRING" id="400055.SAMN04490243_1940"/>
<keyword evidence="2" id="KW-1185">Reference proteome</keyword>
<dbReference type="Proteomes" id="UP000199534">
    <property type="component" value="Unassembled WGS sequence"/>
</dbReference>
<dbReference type="OrthoDB" id="814028at2"/>
<accession>A0A1I6GZD1</accession>
<dbReference type="RefSeq" id="WP_092982402.1">
    <property type="nucleotide sequence ID" value="NZ_FOYQ01000002.1"/>
</dbReference>
<dbReference type="SUPFAM" id="SSF50978">
    <property type="entry name" value="WD40 repeat-like"/>
    <property type="match status" value="1"/>
</dbReference>
<proteinExistence type="predicted"/>
<name>A0A1I6GZD1_9FLAO</name>
<dbReference type="AlphaFoldDB" id="A0A1I6GZD1"/>
<organism evidence="1 2">
    <name type="scientific">Robiginitalea myxolifaciens</name>
    <dbReference type="NCBI Taxonomy" id="400055"/>
    <lineage>
        <taxon>Bacteria</taxon>
        <taxon>Pseudomonadati</taxon>
        <taxon>Bacteroidota</taxon>
        <taxon>Flavobacteriia</taxon>
        <taxon>Flavobacteriales</taxon>
        <taxon>Flavobacteriaceae</taxon>
        <taxon>Robiginitalea</taxon>
    </lineage>
</organism>
<gene>
    <name evidence="1" type="ORF">SAMN04490243_1940</name>
</gene>
<dbReference type="InterPro" id="IPR036322">
    <property type="entry name" value="WD40_repeat_dom_sf"/>
</dbReference>
<evidence type="ECO:0000313" key="1">
    <source>
        <dbReference type="EMBL" id="SFR47556.1"/>
    </source>
</evidence>
<protein>
    <recommendedName>
        <fullName evidence="3">LVIVD repeat-containing protein</fullName>
    </recommendedName>
</protein>
<evidence type="ECO:0000313" key="2">
    <source>
        <dbReference type="Proteomes" id="UP000199534"/>
    </source>
</evidence>
<dbReference type="PROSITE" id="PS51257">
    <property type="entry name" value="PROKAR_LIPOPROTEIN"/>
    <property type="match status" value="1"/>
</dbReference>
<reference evidence="1 2" key="1">
    <citation type="submission" date="2016-10" db="EMBL/GenBank/DDBJ databases">
        <authorList>
            <person name="de Groot N.N."/>
        </authorList>
    </citation>
    <scope>NUCLEOTIDE SEQUENCE [LARGE SCALE GENOMIC DNA]</scope>
    <source>
        <strain evidence="1 2">DSM 21019</strain>
    </source>
</reference>
<dbReference type="InterPro" id="IPR015943">
    <property type="entry name" value="WD40/YVTN_repeat-like_dom_sf"/>
</dbReference>
<evidence type="ECO:0008006" key="3">
    <source>
        <dbReference type="Google" id="ProtNLM"/>
    </source>
</evidence>
<dbReference type="Gene3D" id="2.130.10.10">
    <property type="entry name" value="YVTN repeat-like/Quinoprotein amine dehydrogenase"/>
    <property type="match status" value="1"/>
</dbReference>